<evidence type="ECO:0000256" key="2">
    <source>
        <dbReference type="PIRSR" id="PIRSR006615-1"/>
    </source>
</evidence>
<dbReference type="PIRSF" id="PIRSF006615">
    <property type="entry name" value="Zn_crbxpep_Taq"/>
    <property type="match status" value="1"/>
</dbReference>
<dbReference type="PANTHER" id="PTHR34217:SF1">
    <property type="entry name" value="CARBOXYPEPTIDASE 1"/>
    <property type="match status" value="1"/>
</dbReference>
<dbReference type="SUPFAM" id="SSF55486">
    <property type="entry name" value="Metalloproteases ('zincins'), catalytic domain"/>
    <property type="match status" value="1"/>
</dbReference>
<dbReference type="Gene3D" id="1.10.1370.30">
    <property type="match status" value="1"/>
</dbReference>
<proteinExistence type="inferred from homology"/>
<dbReference type="PROSITE" id="PS52034">
    <property type="entry name" value="PEPTIDASE_M32"/>
    <property type="match status" value="1"/>
</dbReference>
<dbReference type="AlphaFoldDB" id="Q0W6N4"/>
<dbReference type="PATRIC" id="fig|351160.9.peg.2276"/>
<keyword evidence="5" id="KW-1185">Reference proteome</keyword>
<keyword evidence="1 2" id="KW-0479">Metal-binding</keyword>
<dbReference type="EC" id="3.4.17.19" evidence="1"/>
<keyword evidence="1 4" id="KW-0121">Carboxypeptidase</keyword>
<dbReference type="GO" id="GO:0004181">
    <property type="term" value="F:metallocarboxypeptidase activity"/>
    <property type="evidence" value="ECO:0007669"/>
    <property type="project" value="UniProtKB-UniRule"/>
</dbReference>
<dbReference type="eggNOG" id="arCOG04247">
    <property type="taxonomic scope" value="Archaea"/>
</dbReference>
<feature type="binding site" evidence="2">
    <location>
        <position position="291"/>
    </location>
    <ligand>
        <name>Zn(2+)</name>
        <dbReference type="ChEBI" id="CHEBI:29105"/>
        <note>catalytic</note>
    </ligand>
</feature>
<feature type="active site" description="Proton donor/acceptor" evidence="3">
    <location>
        <position position="262"/>
    </location>
</feature>
<dbReference type="Proteomes" id="UP000000663">
    <property type="component" value="Chromosome"/>
</dbReference>
<comment type="similarity">
    <text evidence="1">Belongs to the peptidase M32 family.</text>
</comment>
<name>Q0W6N4_METAR</name>
<dbReference type="RefSeq" id="WP_012036546.1">
    <property type="nucleotide sequence ID" value="NC_009464.1"/>
</dbReference>
<keyword evidence="1" id="KW-0482">Metalloprotease</keyword>
<evidence type="ECO:0000313" key="4">
    <source>
        <dbReference type="EMBL" id="CAJ35959.1"/>
    </source>
</evidence>
<keyword evidence="2" id="KW-0862">Zinc</keyword>
<accession>Q0W6N4</accession>
<gene>
    <name evidence="4" type="ORF">RCIX543</name>
</gene>
<dbReference type="Pfam" id="PF02074">
    <property type="entry name" value="Peptidase_M32"/>
    <property type="match status" value="1"/>
</dbReference>
<keyword evidence="1" id="KW-0645">Protease</keyword>
<reference evidence="4 5" key="1">
    <citation type="journal article" date="2006" name="Science">
        <title>Genome of rice cluster I archaea -- the key methane producers in the rice rhizosphere.</title>
        <authorList>
            <person name="Erkel C."/>
            <person name="Kube M."/>
            <person name="Reinhardt R."/>
            <person name="Liesack W."/>
        </authorList>
    </citation>
    <scope>NUCLEOTIDE SEQUENCE [LARGE SCALE GENOMIC DNA]</scope>
    <source>
        <strain evidence="5">DSM 22066 / NBRC 105507 / MRE50</strain>
    </source>
</reference>
<sequence length="498" mass="57225">MPASKEYKEFLEMVRDLSTLEQVVSVLGWDEQTYMPSGGAPDRARQKAAIIGIIHERLTSKKMGSLIKALKKQELSADGQVILRETERKWQRASSMPVELVKEIAHTGSMSVEAWARARKESDFKIMAPWLKKMIDLKVKEAEHVGYEDRPYDALLDEYEPCMRSAELDGLFSRLKAKLVPVVDKVLNAPEPKCAMPSVRYPWDVQRRFITNLCLGIGYDLNCGRIDISAHPFTTGSARDVRITVKYEEENPVYAIFPAIHETGHALYEQGFREKYYGTPLAESVSLGIHESQSRLWENIVGRSLPFWTFYYPQMQLTFPGMKRLSLKAFHRGINKVRPSHIRVDADELTYNLHVMLRYEIESAIFEGRLKAGEIPEFWNDRFEQYLGIEVPDDARGCLQDVHWAWGSFGYFPTYALGNLYAAQLWNTARRKIPGLEDRIASGDTRTLLDWLRANVHRHGKRYCASDLIENATGEKPSEDHFIRYAKEKYGEIYGISL</sequence>
<dbReference type="PANTHER" id="PTHR34217">
    <property type="entry name" value="METAL-DEPENDENT CARBOXYPEPTIDASE"/>
    <property type="match status" value="1"/>
</dbReference>
<dbReference type="GO" id="GO:0006508">
    <property type="term" value="P:proteolysis"/>
    <property type="evidence" value="ECO:0007669"/>
    <property type="project" value="UniProtKB-UniRule"/>
</dbReference>
<keyword evidence="1 4" id="KW-0378">Hydrolase</keyword>
<comment type="function">
    <text evidence="1">Broad specificity carboxypetidase that releases amino acids sequentially from the C-terminus, including neutral, aromatic, polar and basic residues.</text>
</comment>
<protein>
    <recommendedName>
        <fullName evidence="1">Metal-dependent carboxypeptidase</fullName>
        <ecNumber evidence="1">3.4.17.19</ecNumber>
    </recommendedName>
</protein>
<feature type="binding site" evidence="2">
    <location>
        <position position="261"/>
    </location>
    <ligand>
        <name>Zn(2+)</name>
        <dbReference type="ChEBI" id="CHEBI:29105"/>
        <note>catalytic</note>
    </ligand>
</feature>
<dbReference type="PRINTS" id="PR00998">
    <property type="entry name" value="CRBOXYPTASET"/>
</dbReference>
<feature type="binding site" evidence="2">
    <location>
        <position position="265"/>
    </location>
    <ligand>
        <name>Zn(2+)</name>
        <dbReference type="ChEBI" id="CHEBI:29105"/>
        <note>catalytic</note>
    </ligand>
</feature>
<evidence type="ECO:0000256" key="3">
    <source>
        <dbReference type="PIRSR" id="PIRSR006615-2"/>
    </source>
</evidence>
<evidence type="ECO:0000256" key="1">
    <source>
        <dbReference type="PIRNR" id="PIRNR006615"/>
    </source>
</evidence>
<dbReference type="GO" id="GO:0046872">
    <property type="term" value="F:metal ion binding"/>
    <property type="evidence" value="ECO:0007669"/>
    <property type="project" value="UniProtKB-KW"/>
</dbReference>
<dbReference type="EMBL" id="AM114193">
    <property type="protein sequence ID" value="CAJ35959.1"/>
    <property type="molecule type" value="Genomic_DNA"/>
</dbReference>
<comment type="catalytic activity">
    <reaction evidence="1">
        <text>Release of a C-terminal amino acid with broad specificity, except for -Pro.</text>
        <dbReference type="EC" id="3.4.17.19"/>
    </reaction>
</comment>
<dbReference type="CDD" id="cd06460">
    <property type="entry name" value="M32_Taq"/>
    <property type="match status" value="1"/>
</dbReference>
<dbReference type="STRING" id="351160.RCIX543"/>
<dbReference type="InterPro" id="IPR001333">
    <property type="entry name" value="Peptidase_M32_Taq"/>
</dbReference>
<organism evidence="4 5">
    <name type="scientific">Methanocella arvoryzae (strain DSM 22066 / NBRC 105507 / MRE50)</name>
    <dbReference type="NCBI Taxonomy" id="351160"/>
    <lineage>
        <taxon>Archaea</taxon>
        <taxon>Methanobacteriati</taxon>
        <taxon>Methanobacteriota</taxon>
        <taxon>Stenosarchaea group</taxon>
        <taxon>Methanomicrobia</taxon>
        <taxon>Methanocellales</taxon>
        <taxon>Methanocellaceae</taxon>
        <taxon>Methanocella</taxon>
    </lineage>
</organism>
<dbReference type="OrthoDB" id="7244at2157"/>
<dbReference type="GeneID" id="5144326"/>
<dbReference type="KEGG" id="rci:RCIX543"/>
<comment type="cofactor">
    <cofactor evidence="2">
        <name>Zn(2+)</name>
        <dbReference type="ChEBI" id="CHEBI:29105"/>
    </cofactor>
    <text evidence="2">Binds 1 zinc ion per subunit.</text>
</comment>
<evidence type="ECO:0000313" key="5">
    <source>
        <dbReference type="Proteomes" id="UP000000663"/>
    </source>
</evidence>